<keyword evidence="2" id="KW-1185">Reference proteome</keyword>
<sequence>MMYLGIDLGTSNSAVVGYDGETLRVFKTAEGADVLPTALFINPQGRQFVGKRAYEQAALNPDNVALGFKRLMGTSTPLTFAAAASSLTPEAASAEILRTLLAQAELEAGGERVRGTVITMPAAFNQMQTEATLRAAELAGVRPLALLHEPIAAAMGSMASSRSKDGQFLVYDLGGGTFDAALVQSAGGVVNVVANEGINMLGGRDHDRALLAEIVLPWLERTFDLGPDYQLNPTFARMLRRIQLRLEEAKIELTTRDLTQLFIGDEELRIQDRSGADIYVDVEINRARLEDLVSEDINRSIDLCARMIRENGYRPEDIDRVVLIGGPSKMPIVRSRVPEALGIAVDLSTDPMTAVARGAAIYAESREWGDARSTRKASRATEVAGAGVRFDFPARTSEESARLRISGCTGHRIRIDAADGWTSGEIEVADDHRLALPLSRLGENLFRVQITRAGTAAETVELRITQTAASAAGVPLTHTLAIAVEDDGAGVRRDRLHCIADKGAILPLMGVAGFRAGRTLVGGAKDRIDIGFFETLPEILELDLARSVGAFQLRADRHLETGQVLRTGDRIEVHWQIDENGIVLATIVLPDMAVSFDSQKFYSSAAGHRNFAGDDGDLYLNALVTDAADAIETAEKALSHSAWVEVDALKDRLSRQEARLSQTADPEVRRQAAEELHAVRQDLHRLTHADEHRVAVLNRDLATLEEIVESTLRGQMDSEDANRFDQLAASARQSLDKGAPREAETPIEQMRALIYRALLTIPDFLLGRFEDLAPDRAIASDKPLHDKLVEVGRACIRREDWEGLRQVTVEMQRNFVIFTPSTRQMDALSGLLHGG</sequence>
<reference evidence="1" key="1">
    <citation type="submission" date="2023-03" db="EMBL/GenBank/DDBJ databases">
        <title>Genome sequence of Brevundimonas nasdae SJTX8.</title>
        <authorList>
            <person name="Liang R."/>
        </authorList>
    </citation>
    <scope>NUCLEOTIDE SEQUENCE</scope>
    <source>
        <strain evidence="1">X8</strain>
    </source>
</reference>
<protein>
    <submittedName>
        <fullName evidence="1">Hsp70 family protein</fullName>
    </submittedName>
</protein>
<name>A0ACD4VQR1_9CAUL</name>
<evidence type="ECO:0000313" key="2">
    <source>
        <dbReference type="Proteomes" id="UP001302493"/>
    </source>
</evidence>
<dbReference type="Proteomes" id="UP001302493">
    <property type="component" value="Chromosome"/>
</dbReference>
<evidence type="ECO:0000313" key="1">
    <source>
        <dbReference type="EMBL" id="WOB78525.1"/>
    </source>
</evidence>
<dbReference type="EMBL" id="CP119180">
    <property type="protein sequence ID" value="WOB78525.1"/>
    <property type="molecule type" value="Genomic_DNA"/>
</dbReference>
<organism evidence="1 2">
    <name type="scientific">Brevundimonas nasdae</name>
    <dbReference type="NCBI Taxonomy" id="172043"/>
    <lineage>
        <taxon>Bacteria</taxon>
        <taxon>Pseudomonadati</taxon>
        <taxon>Pseudomonadota</taxon>
        <taxon>Alphaproteobacteria</taxon>
        <taxon>Caulobacterales</taxon>
        <taxon>Caulobacteraceae</taxon>
        <taxon>Brevundimonas</taxon>
    </lineage>
</organism>
<accession>A0ACD4VQR1</accession>
<proteinExistence type="predicted"/>
<gene>
    <name evidence="1" type="ORF">PZA08_14665</name>
</gene>